<gene>
    <name evidence="8" type="ORF">V202x_21270</name>
</gene>
<keyword evidence="4 7" id="KW-1133">Transmembrane helix</keyword>
<dbReference type="EMBL" id="CP037422">
    <property type="protein sequence ID" value="QDU08757.1"/>
    <property type="molecule type" value="Genomic_DNA"/>
</dbReference>
<evidence type="ECO:0000256" key="6">
    <source>
        <dbReference type="SAM" id="MobiDB-lite"/>
    </source>
</evidence>
<feature type="transmembrane region" description="Helical" evidence="7">
    <location>
        <begin position="371"/>
        <end position="395"/>
    </location>
</feature>
<feature type="transmembrane region" description="Helical" evidence="7">
    <location>
        <begin position="37"/>
        <end position="70"/>
    </location>
</feature>
<comment type="subcellular location">
    <subcellularLocation>
        <location evidence="1">Membrane</location>
        <topology evidence="1">Multi-pass membrane protein</topology>
    </subcellularLocation>
</comment>
<sequence length="426" mass="46524">MTREITGECDGLRTRKGSEIRMTENYQKRSAITIAQAMIALVVVVIMASILVVASEIVITLFFAILFSVFLTFTGNNLSKYLSISYQWTLAILVLTLVSTSIGTITFFFVQIDQQIEKANQSIDEGAKKIQAFAEKYTSVSSAIKSTPFLSQILKQPQKQQPENQSSKDVQTKETPKTDEKNSEKQSNAQVSKSEPNLNSLPQPAKQAVSFIGQAFKTTFGLVINSIMIFFVGLFLAVAPQTYRDGTTKLVPPDKRNRATELMNQLGETLWRWLLGRFASMLVTGVGAWIILSLIGVPLAGSLGIMTGLLTFIPNIGAVIAFLLAILVALPQGSTTAAMVVPAYIILQLIESYVVTPLIQQRQVSLPPAMLISFQAIMGVLFGFLGAAVASPLLAVSKVVIQELYVKDFLECHPSSEDDSSNEPIE</sequence>
<reference evidence="8 9" key="1">
    <citation type="submission" date="2019-03" db="EMBL/GenBank/DDBJ databases">
        <title>Deep-cultivation of Planctomycetes and their phenomic and genomic characterization uncovers novel biology.</title>
        <authorList>
            <person name="Wiegand S."/>
            <person name="Jogler M."/>
            <person name="Boedeker C."/>
            <person name="Pinto D."/>
            <person name="Vollmers J."/>
            <person name="Rivas-Marin E."/>
            <person name="Kohn T."/>
            <person name="Peeters S.H."/>
            <person name="Heuer A."/>
            <person name="Rast P."/>
            <person name="Oberbeckmann S."/>
            <person name="Bunk B."/>
            <person name="Jeske O."/>
            <person name="Meyerdierks A."/>
            <person name="Storesund J.E."/>
            <person name="Kallscheuer N."/>
            <person name="Luecker S."/>
            <person name="Lage O.M."/>
            <person name="Pohl T."/>
            <person name="Merkel B.J."/>
            <person name="Hornburger P."/>
            <person name="Mueller R.-W."/>
            <person name="Bruemmer F."/>
            <person name="Labrenz M."/>
            <person name="Spormann A.M."/>
            <person name="Op den Camp H."/>
            <person name="Overmann J."/>
            <person name="Amann R."/>
            <person name="Jetten M.S.M."/>
            <person name="Mascher T."/>
            <person name="Medema M.H."/>
            <person name="Devos D.P."/>
            <person name="Kaster A.-K."/>
            <person name="Ovreas L."/>
            <person name="Rohde M."/>
            <person name="Galperin M.Y."/>
            <person name="Jogler C."/>
        </authorList>
    </citation>
    <scope>NUCLEOTIDE SEQUENCE [LARGE SCALE GENOMIC DNA]</scope>
    <source>
        <strain evidence="8 9">V202</strain>
    </source>
</reference>
<evidence type="ECO:0000313" key="9">
    <source>
        <dbReference type="Proteomes" id="UP000318384"/>
    </source>
</evidence>
<evidence type="ECO:0000256" key="2">
    <source>
        <dbReference type="ARBA" id="ARBA00009773"/>
    </source>
</evidence>
<dbReference type="PANTHER" id="PTHR21716">
    <property type="entry name" value="TRANSMEMBRANE PROTEIN"/>
    <property type="match status" value="1"/>
</dbReference>
<dbReference type="PANTHER" id="PTHR21716:SF62">
    <property type="entry name" value="TRANSPORT PROTEIN YDBI-RELATED"/>
    <property type="match status" value="1"/>
</dbReference>
<feature type="transmembrane region" description="Helical" evidence="7">
    <location>
        <begin position="336"/>
        <end position="359"/>
    </location>
</feature>
<feature type="transmembrane region" description="Helical" evidence="7">
    <location>
        <begin position="278"/>
        <end position="297"/>
    </location>
</feature>
<dbReference type="GO" id="GO:0055085">
    <property type="term" value="P:transmembrane transport"/>
    <property type="evidence" value="ECO:0007669"/>
    <property type="project" value="TreeGrafter"/>
</dbReference>
<feature type="transmembrane region" description="Helical" evidence="7">
    <location>
        <begin position="220"/>
        <end position="239"/>
    </location>
</feature>
<dbReference type="Proteomes" id="UP000318384">
    <property type="component" value="Chromosome"/>
</dbReference>
<keyword evidence="9" id="KW-1185">Reference proteome</keyword>
<keyword evidence="5 7" id="KW-0472">Membrane</keyword>
<keyword evidence="3 7" id="KW-0812">Transmembrane</keyword>
<protein>
    <submittedName>
        <fullName evidence="8">Pheromone autoinducer 2 transporter</fullName>
    </submittedName>
</protein>
<evidence type="ECO:0000256" key="3">
    <source>
        <dbReference type="ARBA" id="ARBA00022692"/>
    </source>
</evidence>
<evidence type="ECO:0000256" key="1">
    <source>
        <dbReference type="ARBA" id="ARBA00004141"/>
    </source>
</evidence>
<accession>A0A517WU27</accession>
<comment type="similarity">
    <text evidence="2">Belongs to the autoinducer-2 exporter (AI-2E) (TC 2.A.86) family.</text>
</comment>
<evidence type="ECO:0000256" key="7">
    <source>
        <dbReference type="SAM" id="Phobius"/>
    </source>
</evidence>
<dbReference type="Pfam" id="PF01594">
    <property type="entry name" value="AI-2E_transport"/>
    <property type="match status" value="1"/>
</dbReference>
<evidence type="ECO:0000256" key="5">
    <source>
        <dbReference type="ARBA" id="ARBA00023136"/>
    </source>
</evidence>
<dbReference type="InterPro" id="IPR002549">
    <property type="entry name" value="AI-2E-like"/>
</dbReference>
<feature type="transmembrane region" description="Helical" evidence="7">
    <location>
        <begin position="90"/>
        <end position="110"/>
    </location>
</feature>
<proteinExistence type="inferred from homology"/>
<dbReference type="AlphaFoldDB" id="A0A517WU27"/>
<feature type="region of interest" description="Disordered" evidence="6">
    <location>
        <begin position="155"/>
        <end position="201"/>
    </location>
</feature>
<evidence type="ECO:0000256" key="4">
    <source>
        <dbReference type="ARBA" id="ARBA00022989"/>
    </source>
</evidence>
<feature type="transmembrane region" description="Helical" evidence="7">
    <location>
        <begin position="309"/>
        <end position="330"/>
    </location>
</feature>
<feature type="compositionally biased region" description="Polar residues" evidence="6">
    <location>
        <begin position="185"/>
        <end position="201"/>
    </location>
</feature>
<feature type="compositionally biased region" description="Polar residues" evidence="6">
    <location>
        <begin position="155"/>
        <end position="169"/>
    </location>
</feature>
<name>A0A517WU27_9PLAN</name>
<organism evidence="8 9">
    <name type="scientific">Gimesia aquarii</name>
    <dbReference type="NCBI Taxonomy" id="2527964"/>
    <lineage>
        <taxon>Bacteria</taxon>
        <taxon>Pseudomonadati</taxon>
        <taxon>Planctomycetota</taxon>
        <taxon>Planctomycetia</taxon>
        <taxon>Planctomycetales</taxon>
        <taxon>Planctomycetaceae</taxon>
        <taxon>Gimesia</taxon>
    </lineage>
</organism>
<evidence type="ECO:0000313" key="8">
    <source>
        <dbReference type="EMBL" id="QDU08757.1"/>
    </source>
</evidence>
<feature type="compositionally biased region" description="Basic and acidic residues" evidence="6">
    <location>
        <begin position="170"/>
        <end position="184"/>
    </location>
</feature>
<dbReference type="GO" id="GO:0016020">
    <property type="term" value="C:membrane"/>
    <property type="evidence" value="ECO:0007669"/>
    <property type="project" value="UniProtKB-SubCell"/>
</dbReference>